<sequence length="398" mass="44495">MEEALRRLNGMPPFPEPPPNNPKTSSPSPLPTKRTLRDTATAPPTPAPMRYRGVRRRPWGRYAAEIRDPQSKERRWLGTFDTAEEAACAYDCAARAMRGLKARTNFVYPTSPPHHPSSIALTNNPNNLLNRHNHLFTHHHFTFPNHNNQLFFNAHNRQFGGYWSDPFSSSTFHQQPPSNLDSINMLLLRDFIASSSPDHHLSYTRGSFVNSHPAANVACSDNTSNLSCGGGSNNTADNTNNNNNNNEADHGGGEEDSKEQFFEGSESSGLLEEVVNGFLRKKPKPNKFERFSDASCNSSFPPPLPPPALAFSGESKKDEGFGVHLDHQQGFQYMQQLGGGFNNGFSNIVMQQPNNIALQENNNNQIMTMMMMINNDHYNHAEPDFSTVENTLHQDAKF</sequence>
<dbReference type="SMART" id="SM00380">
    <property type="entry name" value="AP2"/>
    <property type="match status" value="1"/>
</dbReference>
<proteinExistence type="predicted"/>
<comment type="caution">
    <text evidence="9">The sequence shown here is derived from an EMBL/GenBank/DDBJ whole genome shotgun (WGS) entry which is preliminary data.</text>
</comment>
<evidence type="ECO:0000256" key="3">
    <source>
        <dbReference type="ARBA" id="ARBA00023015"/>
    </source>
</evidence>
<keyword evidence="10" id="KW-1185">Reference proteome</keyword>
<dbReference type="EMBL" id="JASCZI010242760">
    <property type="protein sequence ID" value="MED6212002.1"/>
    <property type="molecule type" value="Genomic_DNA"/>
</dbReference>
<feature type="compositionally biased region" description="Pro residues" evidence="7">
    <location>
        <begin position="12"/>
        <end position="21"/>
    </location>
</feature>
<evidence type="ECO:0000313" key="10">
    <source>
        <dbReference type="Proteomes" id="UP001341840"/>
    </source>
</evidence>
<keyword evidence="4" id="KW-0238">DNA-binding</keyword>
<dbReference type="CDD" id="cd00018">
    <property type="entry name" value="AP2"/>
    <property type="match status" value="1"/>
</dbReference>
<name>A0ABU6YQH1_9FABA</name>
<keyword evidence="2" id="KW-0936">Ethylene signaling pathway</keyword>
<feature type="region of interest" description="Disordered" evidence="7">
    <location>
        <begin position="1"/>
        <end position="54"/>
    </location>
</feature>
<feature type="compositionally biased region" description="Basic and acidic residues" evidence="7">
    <location>
        <begin position="247"/>
        <end position="261"/>
    </location>
</feature>
<evidence type="ECO:0000313" key="9">
    <source>
        <dbReference type="EMBL" id="MED6212002.1"/>
    </source>
</evidence>
<evidence type="ECO:0000256" key="2">
    <source>
        <dbReference type="ARBA" id="ARBA00022745"/>
    </source>
</evidence>
<protein>
    <submittedName>
        <fullName evidence="9">Estrogen receptor</fullName>
    </submittedName>
</protein>
<reference evidence="9 10" key="1">
    <citation type="journal article" date="2023" name="Plants (Basel)">
        <title>Bridging the Gap: Combining Genomics and Transcriptomics Approaches to Understand Stylosanthes scabra, an Orphan Legume from the Brazilian Caatinga.</title>
        <authorList>
            <person name="Ferreira-Neto J.R.C."/>
            <person name="da Silva M.D."/>
            <person name="Binneck E."/>
            <person name="de Melo N.F."/>
            <person name="da Silva R.H."/>
            <person name="de Melo A.L.T.M."/>
            <person name="Pandolfi V."/>
            <person name="Bustamante F.O."/>
            <person name="Brasileiro-Vidal A.C."/>
            <person name="Benko-Iseppon A.M."/>
        </authorList>
    </citation>
    <scope>NUCLEOTIDE SEQUENCE [LARGE SCALE GENOMIC DNA]</scope>
    <source>
        <tissue evidence="9">Leaves</tissue>
    </source>
</reference>
<feature type="compositionally biased region" description="Low complexity" evidence="7">
    <location>
        <begin position="233"/>
        <end position="246"/>
    </location>
</feature>
<evidence type="ECO:0000259" key="8">
    <source>
        <dbReference type="PROSITE" id="PS51032"/>
    </source>
</evidence>
<evidence type="ECO:0000256" key="4">
    <source>
        <dbReference type="ARBA" id="ARBA00023125"/>
    </source>
</evidence>
<organism evidence="9 10">
    <name type="scientific">Stylosanthes scabra</name>
    <dbReference type="NCBI Taxonomy" id="79078"/>
    <lineage>
        <taxon>Eukaryota</taxon>
        <taxon>Viridiplantae</taxon>
        <taxon>Streptophyta</taxon>
        <taxon>Embryophyta</taxon>
        <taxon>Tracheophyta</taxon>
        <taxon>Spermatophyta</taxon>
        <taxon>Magnoliopsida</taxon>
        <taxon>eudicotyledons</taxon>
        <taxon>Gunneridae</taxon>
        <taxon>Pentapetalae</taxon>
        <taxon>rosids</taxon>
        <taxon>fabids</taxon>
        <taxon>Fabales</taxon>
        <taxon>Fabaceae</taxon>
        <taxon>Papilionoideae</taxon>
        <taxon>50 kb inversion clade</taxon>
        <taxon>dalbergioids sensu lato</taxon>
        <taxon>Dalbergieae</taxon>
        <taxon>Pterocarpus clade</taxon>
        <taxon>Stylosanthes</taxon>
    </lineage>
</organism>
<dbReference type="InterPro" id="IPR036955">
    <property type="entry name" value="AP2/ERF_dom_sf"/>
</dbReference>
<evidence type="ECO:0000256" key="1">
    <source>
        <dbReference type="ARBA" id="ARBA00004123"/>
    </source>
</evidence>
<feature type="domain" description="AP2/ERF" evidence="8">
    <location>
        <begin position="50"/>
        <end position="107"/>
    </location>
</feature>
<dbReference type="PANTHER" id="PTHR31677:SF245">
    <property type="entry name" value="ETHYLENE-RESPONSIVE TRANSCRIPTION FACTOR ESR1"/>
    <property type="match status" value="1"/>
</dbReference>
<comment type="subcellular location">
    <subcellularLocation>
        <location evidence="1">Nucleus</location>
    </subcellularLocation>
</comment>
<dbReference type="SUPFAM" id="SSF54171">
    <property type="entry name" value="DNA-binding domain"/>
    <property type="match status" value="1"/>
</dbReference>
<dbReference type="PROSITE" id="PS51032">
    <property type="entry name" value="AP2_ERF"/>
    <property type="match status" value="1"/>
</dbReference>
<accession>A0ABU6YQH1</accession>
<dbReference type="PRINTS" id="PR00367">
    <property type="entry name" value="ETHRSPELEMNT"/>
</dbReference>
<dbReference type="Proteomes" id="UP001341840">
    <property type="component" value="Unassembled WGS sequence"/>
</dbReference>
<keyword evidence="3" id="KW-0805">Transcription regulation</keyword>
<dbReference type="Pfam" id="PF00847">
    <property type="entry name" value="AP2"/>
    <property type="match status" value="1"/>
</dbReference>
<feature type="region of interest" description="Disordered" evidence="7">
    <location>
        <begin position="230"/>
        <end position="267"/>
    </location>
</feature>
<dbReference type="InterPro" id="IPR016177">
    <property type="entry name" value="DNA-bd_dom_sf"/>
</dbReference>
<dbReference type="InterPro" id="IPR001471">
    <property type="entry name" value="AP2/ERF_dom"/>
</dbReference>
<dbReference type="Gene3D" id="3.30.730.10">
    <property type="entry name" value="AP2/ERF domain"/>
    <property type="match status" value="1"/>
</dbReference>
<evidence type="ECO:0000256" key="7">
    <source>
        <dbReference type="SAM" id="MobiDB-lite"/>
    </source>
</evidence>
<keyword evidence="5" id="KW-0804">Transcription</keyword>
<keyword evidence="9" id="KW-0675">Receptor</keyword>
<gene>
    <name evidence="9" type="primary">ESR1_9</name>
    <name evidence="9" type="ORF">PIB30_078929</name>
</gene>
<dbReference type="PANTHER" id="PTHR31677">
    <property type="entry name" value="AP2 DOMAIN CLASS TRANSCRIPTION FACTOR"/>
    <property type="match status" value="1"/>
</dbReference>
<evidence type="ECO:0000256" key="5">
    <source>
        <dbReference type="ARBA" id="ARBA00023163"/>
    </source>
</evidence>
<evidence type="ECO:0000256" key="6">
    <source>
        <dbReference type="ARBA" id="ARBA00023242"/>
    </source>
</evidence>
<keyword evidence="6" id="KW-0539">Nucleus</keyword>